<organism evidence="2 3">
    <name type="scientific">Flavobacterium collinsii</name>
    <dbReference type="NCBI Taxonomy" id="1114861"/>
    <lineage>
        <taxon>Bacteria</taxon>
        <taxon>Pseudomonadati</taxon>
        <taxon>Bacteroidota</taxon>
        <taxon>Flavobacteriia</taxon>
        <taxon>Flavobacteriales</taxon>
        <taxon>Flavobacteriaceae</taxon>
        <taxon>Flavobacterium</taxon>
    </lineage>
</organism>
<name>A0A9W4TDS2_9FLAO</name>
<evidence type="ECO:0000313" key="3">
    <source>
        <dbReference type="Proteomes" id="UP001152749"/>
    </source>
</evidence>
<dbReference type="InterPro" id="IPR001296">
    <property type="entry name" value="Glyco_trans_1"/>
</dbReference>
<sequence>MKFVLISHVSHLSKQGLFFGYAPYIREMNIWLRAVDEVIIVAPLQKGEPTAIDIPYKHNKIDFRETADFNFITIKNSLSSILKLPTIFWEVFKAMKNADYIHLRCPGNMGLIGCLVQILFPWKMKTAKYAGNWDPKSKQPLTYKIQKWILSNEFLTRKMQVLVYGSWENQSKNIKPFFTATYLESEKEIVAKTSFDSSVEFIFVGSLVLGKNPLYSIKLVEELSKKEANVVLNLYGDGPERKKIESYIQTNNLQNFIFLHGNQNYEIIKKAYQNSHFVILPSKSEGWPKAIAEGMFWGCVPIVSKVSCLPFMLDFGKRGILLEMNLDQDIKQIEKLIDVHSSFDMKSQLAASWSQNYTVDVFEAEIQKLLVK</sequence>
<dbReference type="AlphaFoldDB" id="A0A9W4TDS2"/>
<dbReference type="PANTHER" id="PTHR12526">
    <property type="entry name" value="GLYCOSYLTRANSFERASE"/>
    <property type="match status" value="1"/>
</dbReference>
<dbReference type="RefSeq" id="WP_263361932.1">
    <property type="nucleotide sequence ID" value="NZ_OX336425.1"/>
</dbReference>
<dbReference type="KEGG" id="fcs:TRV642_0300"/>
<feature type="domain" description="Glycosyl transferase family 1" evidence="1">
    <location>
        <begin position="191"/>
        <end position="336"/>
    </location>
</feature>
<evidence type="ECO:0000259" key="1">
    <source>
        <dbReference type="Pfam" id="PF00534"/>
    </source>
</evidence>
<evidence type="ECO:0000313" key="2">
    <source>
        <dbReference type="EMBL" id="CAI2765378.1"/>
    </source>
</evidence>
<dbReference type="Proteomes" id="UP001152749">
    <property type="component" value="Chromosome"/>
</dbReference>
<dbReference type="Gene3D" id="3.40.50.2000">
    <property type="entry name" value="Glycogen Phosphorylase B"/>
    <property type="match status" value="1"/>
</dbReference>
<accession>A0A9W4TDS2</accession>
<dbReference type="Pfam" id="PF00534">
    <property type="entry name" value="Glycos_transf_1"/>
    <property type="match status" value="1"/>
</dbReference>
<proteinExistence type="predicted"/>
<dbReference type="EMBL" id="OX336425">
    <property type="protein sequence ID" value="CAI2765378.1"/>
    <property type="molecule type" value="Genomic_DNA"/>
</dbReference>
<dbReference type="SUPFAM" id="SSF53756">
    <property type="entry name" value="UDP-Glycosyltransferase/glycogen phosphorylase"/>
    <property type="match status" value="1"/>
</dbReference>
<dbReference type="GO" id="GO:0016757">
    <property type="term" value="F:glycosyltransferase activity"/>
    <property type="evidence" value="ECO:0007669"/>
    <property type="project" value="InterPro"/>
</dbReference>
<dbReference type="PANTHER" id="PTHR12526:SF630">
    <property type="entry name" value="GLYCOSYLTRANSFERASE"/>
    <property type="match status" value="1"/>
</dbReference>
<gene>
    <name evidence="2" type="ORF">TRV642_0300</name>
</gene>
<reference evidence="2" key="1">
    <citation type="submission" date="2022-09" db="EMBL/GenBank/DDBJ databases">
        <authorList>
            <person name="Duchaud E."/>
        </authorList>
    </citation>
    <scope>NUCLEOTIDE SEQUENCE</scope>
    <source>
        <strain evidence="2">TRV642</strain>
    </source>
</reference>
<protein>
    <submittedName>
        <fullName evidence="2">Glycos_transf_1 domain-containing protein</fullName>
    </submittedName>
</protein>